<keyword evidence="1" id="KW-0732">Signal</keyword>
<dbReference type="Proteomes" id="UP001225605">
    <property type="component" value="Unassembled WGS sequence"/>
</dbReference>
<organism evidence="2 3">
    <name type="scientific">Saccharothrix yanglingensis</name>
    <dbReference type="NCBI Taxonomy" id="659496"/>
    <lineage>
        <taxon>Bacteria</taxon>
        <taxon>Bacillati</taxon>
        <taxon>Actinomycetota</taxon>
        <taxon>Actinomycetes</taxon>
        <taxon>Pseudonocardiales</taxon>
        <taxon>Pseudonocardiaceae</taxon>
        <taxon>Saccharothrix</taxon>
    </lineage>
</organism>
<accession>A0ABU0WUV2</accession>
<dbReference type="RefSeq" id="WP_306744232.1">
    <property type="nucleotide sequence ID" value="NZ_NSDM01000001.1"/>
</dbReference>
<gene>
    <name evidence="2" type="ORF">CKY47_04045</name>
</gene>
<feature type="signal peptide" evidence="1">
    <location>
        <begin position="1"/>
        <end position="24"/>
    </location>
</feature>
<reference evidence="2 3" key="1">
    <citation type="submission" date="2017-06" db="EMBL/GenBank/DDBJ databases">
        <title>Cultured bacterium strain Saccharothrix yanglingensis Hhs.015.</title>
        <authorList>
            <person name="Xia Y."/>
        </authorList>
    </citation>
    <scope>NUCLEOTIDE SEQUENCE [LARGE SCALE GENOMIC DNA]</scope>
    <source>
        <strain evidence="2 3">Hhs.015</strain>
    </source>
</reference>
<feature type="chain" id="PRO_5045645701" description="Ig-like domain-containing protein" evidence="1">
    <location>
        <begin position="25"/>
        <end position="109"/>
    </location>
</feature>
<evidence type="ECO:0008006" key="4">
    <source>
        <dbReference type="Google" id="ProtNLM"/>
    </source>
</evidence>
<protein>
    <recommendedName>
        <fullName evidence="4">Ig-like domain-containing protein</fullName>
    </recommendedName>
</protein>
<keyword evidence="3" id="KW-1185">Reference proteome</keyword>
<name>A0ABU0WUV2_9PSEU</name>
<sequence length="109" mass="11234">MRRTLTALLLSAGAVLASAPAASAVTSVDVQCESGGNQFYCFAYHDAVAPYTVKWYLNGSYVASLDNRTFTGRRGCSGGRTVSVQAVVADATGSVTGTGGVYCNSGPWP</sequence>
<proteinExistence type="predicted"/>
<evidence type="ECO:0000313" key="3">
    <source>
        <dbReference type="Proteomes" id="UP001225605"/>
    </source>
</evidence>
<comment type="caution">
    <text evidence="2">The sequence shown here is derived from an EMBL/GenBank/DDBJ whole genome shotgun (WGS) entry which is preliminary data.</text>
</comment>
<dbReference type="EMBL" id="NSDM01000001">
    <property type="protein sequence ID" value="MDQ2583172.1"/>
    <property type="molecule type" value="Genomic_DNA"/>
</dbReference>
<evidence type="ECO:0000313" key="2">
    <source>
        <dbReference type="EMBL" id="MDQ2583172.1"/>
    </source>
</evidence>
<evidence type="ECO:0000256" key="1">
    <source>
        <dbReference type="SAM" id="SignalP"/>
    </source>
</evidence>